<sequence>MASWLHLTSSLQTAIAAAAEWPQRSTRSSSKPASSKAKPAHASKRARETGSAFWKPPMPGYPPGLPNSFPTRLGRRGPARSDLDGRLLPSLPGALPVPCNDDLCACAAGRCELSNVHARAVPVFCSYERARRRCIEGGALGPEEAWPGGERRSQGHGGRTRPARRGRLGEQSDNARHDIVVVVGQGEGRETADRVTADETERRRPLHGSRMGMGGRLVGPVNLERAPVQPSCLCQPASPARHKERQGPGRGIGLGEARQTQRVVGGGGGRGPWVVGFRRADGGRAGGNAAAQKDAGRHPKSPLEARRGAATADQPSPAPVVACALLAGPSTLTHHHATDRPPHASLPRDRPGRCRTGQNRPGRGGRIIIIIIIIIITAIGTSLHCSRAVGAGSRDDDDDERGSLRRAAPHRAPVTEPSRTQTTFASAEARHHGSRVSIPHGTPLALAFQNAAWKPGTWGRRRAAGPGAPPTAGQGKGGAGRTAQVRLGFSASPRDRSRRAHSQGGWWWVEADDDIRIQSRTTTNKTKNRKRKSRQGAYEEVEGGQGAGEGKREGACTKPLGLSVFKGFDLTGDWGKQRLKAREDGRHSAGASPSLLALNQVALPQPLRLAASGAPAQWAATSVTAPTGTTSTLRVCSSTSDCGGGGRDGGPTRSLGPREEKRAGRRDPLSHPRPVDPPLCGIVYLEPLRPTDDTHGRAEDRNAKSIIYREASIVVVVGAERAALLFLERLRPGCRGRRRRCGPTAEPRDGGPCAARLPERGIKIALYGIAAAARQGKTQMRTSASVVMEHRHHHHHPTSSVVGSPDRVRWGTHSTTRLAPQRHSTGAGSKLAGLMTAPALRAYSRPGPAYSRLAGPAPFGTAAAADQGFASKSAIFKSIIQQPSRARAPRPCNPTQRQPTAKDSPPSHLPRRLAAHALQGSCLGPKGSPSRGGEPPPFCATVPGRRPARVGMCFHGCMAPRTNVQGARALVPRAGFRTRRGTFFRIGFTAAGAGALGPGELGRSFSTGRHVLGLGDRVGAPGRAGSCGRHHRAGDGRSANRLEGSLEVRWLVVGISTSPARSSLRSSPRLGFWAEAGKGGVPSQTRDDGDDQTSLHKDEIGILTAGGWMDAALCTNNKTCWEMHLSEEGTVRRALTNYREGQEAATATSANSLAAAAAEQRGRRARLTVRGFRSESGIANRRGSTSAVMCHLARAHALVNCKVRGRIRDGQRAAAA</sequence>
<accession>A0ABR0BSD8</accession>
<protein>
    <submittedName>
        <fullName evidence="3">Uncharacterized protein</fullName>
    </submittedName>
</protein>
<feature type="compositionally biased region" description="Low complexity" evidence="1">
    <location>
        <begin position="464"/>
        <end position="473"/>
    </location>
</feature>
<feature type="region of interest" description="Disordered" evidence="1">
    <location>
        <begin position="628"/>
        <end position="677"/>
    </location>
</feature>
<feature type="compositionally biased region" description="Low complexity" evidence="1">
    <location>
        <begin position="628"/>
        <end position="641"/>
    </location>
</feature>
<feature type="compositionally biased region" description="Basic and acidic residues" evidence="1">
    <location>
        <begin position="656"/>
        <end position="674"/>
    </location>
</feature>
<feature type="compositionally biased region" description="Basic and acidic residues" evidence="1">
    <location>
        <begin position="294"/>
        <end position="307"/>
    </location>
</feature>
<feature type="compositionally biased region" description="Basic and acidic residues" evidence="1">
    <location>
        <begin position="187"/>
        <end position="203"/>
    </location>
</feature>
<comment type="caution">
    <text evidence="3">The sequence shown here is derived from an EMBL/GenBank/DDBJ whole genome shotgun (WGS) entry which is preliminary data.</text>
</comment>
<evidence type="ECO:0000313" key="4">
    <source>
        <dbReference type="Proteomes" id="UP001287286"/>
    </source>
</evidence>
<keyword evidence="4" id="KW-1185">Reference proteome</keyword>
<feature type="region of interest" description="Disordered" evidence="1">
    <location>
        <begin position="187"/>
        <end position="214"/>
    </location>
</feature>
<organism evidence="3 4">
    <name type="scientific">Purpureocillium lilacinum</name>
    <name type="common">Paecilomyces lilacinus</name>
    <dbReference type="NCBI Taxonomy" id="33203"/>
    <lineage>
        <taxon>Eukaryota</taxon>
        <taxon>Fungi</taxon>
        <taxon>Dikarya</taxon>
        <taxon>Ascomycota</taxon>
        <taxon>Pezizomycotina</taxon>
        <taxon>Sordariomycetes</taxon>
        <taxon>Hypocreomycetidae</taxon>
        <taxon>Hypocreales</taxon>
        <taxon>Ophiocordycipitaceae</taxon>
        <taxon>Purpureocillium</taxon>
    </lineage>
</organism>
<name>A0ABR0BSD8_PURLI</name>
<feature type="region of interest" description="Disordered" evidence="1">
    <location>
        <begin position="457"/>
        <end position="481"/>
    </location>
</feature>
<feature type="compositionally biased region" description="Pro residues" evidence="1">
    <location>
        <begin position="56"/>
        <end position="65"/>
    </location>
</feature>
<feature type="signal peptide" evidence="2">
    <location>
        <begin position="1"/>
        <end position="19"/>
    </location>
</feature>
<feature type="chain" id="PRO_5045121521" evidence="2">
    <location>
        <begin position="20"/>
        <end position="1216"/>
    </location>
</feature>
<dbReference type="EMBL" id="JAWRVI010000036">
    <property type="protein sequence ID" value="KAK4086966.1"/>
    <property type="molecule type" value="Genomic_DNA"/>
</dbReference>
<evidence type="ECO:0000313" key="3">
    <source>
        <dbReference type="EMBL" id="KAK4086966.1"/>
    </source>
</evidence>
<feature type="region of interest" description="Disordered" evidence="1">
    <location>
        <begin position="332"/>
        <end position="361"/>
    </location>
</feature>
<feature type="region of interest" description="Disordered" evidence="1">
    <location>
        <begin position="519"/>
        <end position="554"/>
    </location>
</feature>
<feature type="region of interest" description="Disordered" evidence="1">
    <location>
        <begin position="881"/>
        <end position="909"/>
    </location>
</feature>
<feature type="region of interest" description="Disordered" evidence="1">
    <location>
        <begin position="1074"/>
        <end position="1094"/>
    </location>
</feature>
<evidence type="ECO:0000256" key="1">
    <source>
        <dbReference type="SAM" id="MobiDB-lite"/>
    </source>
</evidence>
<feature type="region of interest" description="Disordered" evidence="1">
    <location>
        <begin position="388"/>
        <end position="440"/>
    </location>
</feature>
<dbReference type="Proteomes" id="UP001287286">
    <property type="component" value="Unassembled WGS sequence"/>
</dbReference>
<proteinExistence type="predicted"/>
<evidence type="ECO:0000256" key="2">
    <source>
        <dbReference type="SAM" id="SignalP"/>
    </source>
</evidence>
<keyword evidence="2" id="KW-0732">Signal</keyword>
<feature type="region of interest" description="Disordered" evidence="1">
    <location>
        <begin position="920"/>
        <end position="939"/>
    </location>
</feature>
<feature type="compositionally biased region" description="Low complexity" evidence="1">
    <location>
        <begin position="24"/>
        <end position="37"/>
    </location>
</feature>
<feature type="region of interest" description="Disordered" evidence="1">
    <location>
        <begin position="234"/>
        <end position="316"/>
    </location>
</feature>
<gene>
    <name evidence="3" type="ORF">Purlil1_8700</name>
</gene>
<feature type="compositionally biased region" description="Basic and acidic residues" evidence="1">
    <location>
        <begin position="336"/>
        <end position="352"/>
    </location>
</feature>
<feature type="region of interest" description="Disordered" evidence="1">
    <location>
        <begin position="143"/>
        <end position="172"/>
    </location>
</feature>
<feature type="region of interest" description="Disordered" evidence="1">
    <location>
        <begin position="19"/>
        <end position="84"/>
    </location>
</feature>
<reference evidence="3 4" key="1">
    <citation type="journal article" date="2024" name="Microbiol. Resour. Announc.">
        <title>Genome annotations for the ascomycete fungi Trichoderma harzianum, Trichoderma aggressivum, and Purpureocillium lilacinum.</title>
        <authorList>
            <person name="Beijen E.P.W."/>
            <person name="Ohm R.A."/>
        </authorList>
    </citation>
    <scope>NUCLEOTIDE SEQUENCE [LARGE SCALE GENOMIC DNA]</scope>
    <source>
        <strain evidence="3 4">CBS 150709</strain>
    </source>
</reference>